<organism evidence="1 2">
    <name type="scientific">Limimaricola cinnabarinus LL-001</name>
    <dbReference type="NCBI Taxonomy" id="1337093"/>
    <lineage>
        <taxon>Bacteria</taxon>
        <taxon>Pseudomonadati</taxon>
        <taxon>Pseudomonadota</taxon>
        <taxon>Alphaproteobacteria</taxon>
        <taxon>Rhodobacterales</taxon>
        <taxon>Paracoccaceae</taxon>
        <taxon>Limimaricola</taxon>
    </lineage>
</organism>
<comment type="caution">
    <text evidence="1">The sequence shown here is derived from an EMBL/GenBank/DDBJ whole genome shotgun (WGS) entry which is preliminary data.</text>
</comment>
<proteinExistence type="predicted"/>
<dbReference type="EMBL" id="BATB01000094">
    <property type="protein sequence ID" value="GAD57484.1"/>
    <property type="molecule type" value="Genomic_DNA"/>
</dbReference>
<dbReference type="RefSeq" id="WP_021695582.1">
    <property type="nucleotide sequence ID" value="NZ_BATB01000094.1"/>
</dbReference>
<dbReference type="Gene3D" id="1.10.3700.10">
    <property type="entry name" value="AGR C 984p-like"/>
    <property type="match status" value="1"/>
</dbReference>
<keyword evidence="2" id="KW-1185">Reference proteome</keyword>
<keyword evidence="1" id="KW-0966">Cell projection</keyword>
<evidence type="ECO:0000313" key="2">
    <source>
        <dbReference type="Proteomes" id="UP000016566"/>
    </source>
</evidence>
<accession>U3AII4</accession>
<reference evidence="1" key="1">
    <citation type="journal article" date="2013" name="Genome Announc.">
        <title>Draft Genome Sequence of Loktanella cinnabarina LL-001T, Isolated from Deep-Sea Floor Sediment.</title>
        <authorList>
            <person name="Nishi S."/>
            <person name="Tsubouchi T."/>
            <person name="Takaki Y."/>
            <person name="Koyanagi R."/>
            <person name="Satoh N."/>
            <person name="Maruyama T."/>
            <person name="Hatada Y."/>
        </authorList>
    </citation>
    <scope>NUCLEOTIDE SEQUENCE [LARGE SCALE GENOMIC DNA]</scope>
    <source>
        <strain evidence="1">LL-001</strain>
    </source>
</reference>
<protein>
    <submittedName>
        <fullName evidence="1">Flagellar basal-body rod protein flgF</fullName>
    </submittedName>
</protein>
<evidence type="ECO:0000313" key="1">
    <source>
        <dbReference type="EMBL" id="GAD57484.1"/>
    </source>
</evidence>
<dbReference type="Proteomes" id="UP000016566">
    <property type="component" value="Unassembled WGS sequence"/>
</dbReference>
<dbReference type="SUPFAM" id="SSF158837">
    <property type="entry name" value="AGR C 984p-like"/>
    <property type="match status" value="1"/>
</dbReference>
<gene>
    <name evidence="1" type="ORF">MBELCI_3536</name>
</gene>
<sequence length="77" mass="8753">MISLSGLNTRMGLQLVDATRDRQLEQIRNSAQDKRAIAAFEARIGNVETVDQLMEDRELYVFVMKPSISRTRSSARP</sequence>
<dbReference type="InterPro" id="IPR023157">
    <property type="entry name" value="AGR-C-984p-like_sf"/>
</dbReference>
<keyword evidence="1" id="KW-0969">Cilium</keyword>
<name>U3AII4_9RHOB</name>
<keyword evidence="1" id="KW-0282">Flagellum</keyword>
<dbReference type="AlphaFoldDB" id="U3AII4"/>
<dbReference type="STRING" id="1337093.MBELCI_3536"/>